<dbReference type="EMBL" id="RBDX01000001">
    <property type="protein sequence ID" value="RKN12912.1"/>
    <property type="molecule type" value="Genomic_DNA"/>
</dbReference>
<evidence type="ECO:0000256" key="1">
    <source>
        <dbReference type="SAM" id="Phobius"/>
    </source>
</evidence>
<comment type="caution">
    <text evidence="2">The sequence shown here is derived from an EMBL/GenBank/DDBJ whole genome shotgun (WGS) entry which is preliminary data.</text>
</comment>
<evidence type="ECO:0008006" key="6">
    <source>
        <dbReference type="Google" id="ProtNLM"/>
    </source>
</evidence>
<feature type="transmembrane region" description="Helical" evidence="1">
    <location>
        <begin position="32"/>
        <end position="50"/>
    </location>
</feature>
<keyword evidence="1" id="KW-0812">Transmembrane</keyword>
<protein>
    <recommendedName>
        <fullName evidence="6">Integral membrane protein</fullName>
    </recommendedName>
</protein>
<feature type="transmembrane region" description="Helical" evidence="1">
    <location>
        <begin position="56"/>
        <end position="73"/>
    </location>
</feature>
<name>A0A3A9WK55_9ACTN</name>
<dbReference type="OrthoDB" id="529281at2"/>
<accession>A0A3A9WK55</accession>
<sequence length="181" mass="19856">MAEQVTVGELLMAEYDQIKEEQRARISFRDNLLYATLASMAAVVAAVLQADGRPGLLLLLPPVSVLLGWTYVVNDEKISAVGRYVREELAPRLAELSGGHEPPKVFGWEVRHRADDRRTTRKRLQLAVDLLTFCLAPIAALVVFWSSGAGPLSLLLVSLGELAAITVLGWQIVTYADTTRS</sequence>
<organism evidence="2 5">
    <name type="scientific">Streptomyces radicis</name>
    <dbReference type="NCBI Taxonomy" id="1750517"/>
    <lineage>
        <taxon>Bacteria</taxon>
        <taxon>Bacillati</taxon>
        <taxon>Actinomycetota</taxon>
        <taxon>Actinomycetes</taxon>
        <taxon>Kitasatosporales</taxon>
        <taxon>Streptomycetaceae</taxon>
        <taxon>Streptomyces</taxon>
    </lineage>
</organism>
<evidence type="ECO:0000313" key="2">
    <source>
        <dbReference type="EMBL" id="RKN12912.1"/>
    </source>
</evidence>
<proteinExistence type="predicted"/>
<evidence type="ECO:0000313" key="5">
    <source>
        <dbReference type="Proteomes" id="UP000275024"/>
    </source>
</evidence>
<dbReference type="Proteomes" id="UP000268652">
    <property type="component" value="Unassembled WGS sequence"/>
</dbReference>
<evidence type="ECO:0000313" key="4">
    <source>
        <dbReference type="Proteomes" id="UP000268652"/>
    </source>
</evidence>
<keyword evidence="1" id="KW-1133">Transmembrane helix</keyword>
<dbReference type="EMBL" id="RBDY01000001">
    <property type="protein sequence ID" value="RKN27875.1"/>
    <property type="molecule type" value="Genomic_DNA"/>
</dbReference>
<dbReference type="AlphaFoldDB" id="A0A3A9WK55"/>
<dbReference type="Proteomes" id="UP000275024">
    <property type="component" value="Unassembled WGS sequence"/>
</dbReference>
<keyword evidence="1" id="KW-0472">Membrane</keyword>
<keyword evidence="4" id="KW-1185">Reference proteome</keyword>
<gene>
    <name evidence="3" type="ORF">D7318_02145</name>
    <name evidence="2" type="ORF">D7319_00750</name>
</gene>
<evidence type="ECO:0000313" key="3">
    <source>
        <dbReference type="EMBL" id="RKN27875.1"/>
    </source>
</evidence>
<feature type="transmembrane region" description="Helical" evidence="1">
    <location>
        <begin position="152"/>
        <end position="173"/>
    </location>
</feature>
<reference evidence="4 5" key="1">
    <citation type="submission" date="2018-09" db="EMBL/GenBank/DDBJ databases">
        <title>Streptomyces sp. nov. DS1-2, an endophytic actinomycete isolated from roots of Dendrobium scabrilingue.</title>
        <authorList>
            <person name="Kuncharoen N."/>
            <person name="Kudo T."/>
            <person name="Ohkuma M."/>
            <person name="Yuki M."/>
            <person name="Tanasupawat S."/>
        </authorList>
    </citation>
    <scope>NUCLEOTIDE SEQUENCE [LARGE SCALE GENOMIC DNA]</scope>
    <source>
        <strain evidence="2 5">AZ1-7</strain>
        <strain evidence="3 4">DS1-2</strain>
    </source>
</reference>
<feature type="transmembrane region" description="Helical" evidence="1">
    <location>
        <begin position="126"/>
        <end position="146"/>
    </location>
</feature>
<dbReference type="RefSeq" id="WP_120695233.1">
    <property type="nucleotide sequence ID" value="NZ_RBDX01000001.1"/>
</dbReference>